<dbReference type="SUPFAM" id="SSF103473">
    <property type="entry name" value="MFS general substrate transporter"/>
    <property type="match status" value="1"/>
</dbReference>
<evidence type="ECO:0000256" key="6">
    <source>
        <dbReference type="ARBA" id="ARBA00023136"/>
    </source>
</evidence>
<feature type="transmembrane region" description="Helical" evidence="8">
    <location>
        <begin position="384"/>
        <end position="407"/>
    </location>
</feature>
<feature type="domain" description="Major facilitator superfamily (MFS) profile" evidence="9">
    <location>
        <begin position="63"/>
        <end position="441"/>
    </location>
</feature>
<dbReference type="PANTHER" id="PTHR23521:SF2">
    <property type="entry name" value="TRANSPORTER MFS SUPERFAMILY"/>
    <property type="match status" value="1"/>
</dbReference>
<evidence type="ECO:0000256" key="5">
    <source>
        <dbReference type="ARBA" id="ARBA00022989"/>
    </source>
</evidence>
<dbReference type="AlphaFoldDB" id="A0A7Z2JJX2"/>
<dbReference type="InterPro" id="IPR047200">
    <property type="entry name" value="MFS_YcaD-like"/>
</dbReference>
<keyword evidence="5 8" id="KW-1133">Transmembrane helix</keyword>
<feature type="transmembrane region" description="Helical" evidence="8">
    <location>
        <begin position="353"/>
        <end position="372"/>
    </location>
</feature>
<feature type="region of interest" description="Disordered" evidence="7">
    <location>
        <begin position="1"/>
        <end position="38"/>
    </location>
</feature>
<evidence type="ECO:0000256" key="4">
    <source>
        <dbReference type="ARBA" id="ARBA00022692"/>
    </source>
</evidence>
<feature type="transmembrane region" description="Helical" evidence="8">
    <location>
        <begin position="63"/>
        <end position="85"/>
    </location>
</feature>
<keyword evidence="11" id="KW-1185">Reference proteome</keyword>
<dbReference type="InterPro" id="IPR020846">
    <property type="entry name" value="MFS_dom"/>
</dbReference>
<dbReference type="PROSITE" id="PS50850">
    <property type="entry name" value="MFS"/>
    <property type="match status" value="1"/>
</dbReference>
<accession>A0A7Z2JJX2</accession>
<evidence type="ECO:0000313" key="11">
    <source>
        <dbReference type="Proteomes" id="UP000433577"/>
    </source>
</evidence>
<sequence length="444" mass="46953">MTEARGDESAAVQHDARHHAQQSVQDGPSAHEGAARAATASAQGPLAQPFAAKPVQTPSEYRTLAGLLLGAAFLILGNGLFQTLIPLRLVRHGESTLVVGFIQSCYYLGFLLGAFTARRLIDRFGQHRVFIAFAALATILTQAFGAFELAATLGLIRLATGFAFMGLFSSIESWIQGTASNANRGRIFGTYTTINYFSLCTGQLLLNVGGPAGTTGFGLASALFAAAIIPVALLSGWPRMATGDANPSARPHSWIEVLRALTGATSLAVPGCIIAGFLYSGFYSLMPVFLVRSGFATANLSLFMGVCLLGALFTQRPMGRLSDRYARRVLVYRIALLSAALSAALLIFHEGAFLWLGAIAYVAVTFTQYGLVAGDTNDRIDPPLRVAIASLLLVLFSVGGMTGPAIASVFMTVLGPKGIFAYNGLSCLALAWAARRSRERITAC</sequence>
<dbReference type="KEGG" id="pacs:FAZ98_33755"/>
<evidence type="ECO:0000256" key="8">
    <source>
        <dbReference type="SAM" id="Phobius"/>
    </source>
</evidence>
<dbReference type="EMBL" id="CP046916">
    <property type="protein sequence ID" value="QGZ66713.1"/>
    <property type="molecule type" value="Genomic_DNA"/>
</dbReference>
<evidence type="ECO:0000256" key="3">
    <source>
        <dbReference type="ARBA" id="ARBA00022475"/>
    </source>
</evidence>
<evidence type="ECO:0000259" key="9">
    <source>
        <dbReference type="PROSITE" id="PS50850"/>
    </source>
</evidence>
<proteinExistence type="predicted"/>
<feature type="transmembrane region" description="Helical" evidence="8">
    <location>
        <begin position="129"/>
        <end position="147"/>
    </location>
</feature>
<feature type="transmembrane region" description="Helical" evidence="8">
    <location>
        <begin position="218"/>
        <end position="237"/>
    </location>
</feature>
<keyword evidence="6 8" id="KW-0472">Membrane</keyword>
<keyword evidence="3" id="KW-1003">Cell membrane</keyword>
<dbReference type="CDD" id="cd17477">
    <property type="entry name" value="MFS_YcaD_like"/>
    <property type="match status" value="1"/>
</dbReference>
<evidence type="ECO:0000256" key="7">
    <source>
        <dbReference type="SAM" id="MobiDB-lite"/>
    </source>
</evidence>
<feature type="transmembrane region" description="Helical" evidence="8">
    <location>
        <begin position="97"/>
        <end position="117"/>
    </location>
</feature>
<keyword evidence="4 8" id="KW-0812">Transmembrane</keyword>
<reference evidence="10 11" key="1">
    <citation type="submission" date="2019-12" db="EMBL/GenBank/DDBJ databases">
        <title>Paraburkholderia acidiphila 7Q-K02 sp. nov and Paraburkholderia acidisoli DHF22 sp. nov., two strains isolated from forest soil.</title>
        <authorList>
            <person name="Gao Z."/>
            <person name="Qiu L."/>
        </authorList>
    </citation>
    <scope>NUCLEOTIDE SEQUENCE [LARGE SCALE GENOMIC DNA]</scope>
    <source>
        <strain evidence="10 11">DHF22</strain>
    </source>
</reference>
<dbReference type="OrthoDB" id="9810614at2"/>
<dbReference type="Gene3D" id="1.20.1250.20">
    <property type="entry name" value="MFS general substrate transporter like domains"/>
    <property type="match status" value="2"/>
</dbReference>
<evidence type="ECO:0000256" key="2">
    <source>
        <dbReference type="ARBA" id="ARBA00022448"/>
    </source>
</evidence>
<feature type="transmembrane region" description="Helical" evidence="8">
    <location>
        <begin position="153"/>
        <end position="175"/>
    </location>
</feature>
<dbReference type="InterPro" id="IPR036259">
    <property type="entry name" value="MFS_trans_sf"/>
</dbReference>
<feature type="transmembrane region" description="Helical" evidence="8">
    <location>
        <begin position="294"/>
        <end position="313"/>
    </location>
</feature>
<organism evidence="10 11">
    <name type="scientific">Paraburkholderia acidisoli</name>
    <dbReference type="NCBI Taxonomy" id="2571748"/>
    <lineage>
        <taxon>Bacteria</taxon>
        <taxon>Pseudomonadati</taxon>
        <taxon>Pseudomonadota</taxon>
        <taxon>Betaproteobacteria</taxon>
        <taxon>Burkholderiales</taxon>
        <taxon>Burkholderiaceae</taxon>
        <taxon>Paraburkholderia</taxon>
    </lineage>
</organism>
<dbReference type="GO" id="GO:0022857">
    <property type="term" value="F:transmembrane transporter activity"/>
    <property type="evidence" value="ECO:0007669"/>
    <property type="project" value="InterPro"/>
</dbReference>
<dbReference type="RefSeq" id="WP_158958314.1">
    <property type="nucleotide sequence ID" value="NZ_CP046916.1"/>
</dbReference>
<dbReference type="Proteomes" id="UP000433577">
    <property type="component" value="Chromosome 4"/>
</dbReference>
<gene>
    <name evidence="10" type="ORF">FAZ98_33755</name>
</gene>
<comment type="subcellular location">
    <subcellularLocation>
        <location evidence="1">Cell membrane</location>
        <topology evidence="1">Multi-pass membrane protein</topology>
    </subcellularLocation>
</comment>
<keyword evidence="2" id="KW-0813">Transport</keyword>
<dbReference type="PANTHER" id="PTHR23521">
    <property type="entry name" value="TRANSPORTER MFS SUPERFAMILY"/>
    <property type="match status" value="1"/>
</dbReference>
<name>A0A7Z2JJX2_9BURK</name>
<dbReference type="InterPro" id="IPR011701">
    <property type="entry name" value="MFS"/>
</dbReference>
<protein>
    <submittedName>
        <fullName evidence="10">MFS transporter</fullName>
    </submittedName>
</protein>
<evidence type="ECO:0000313" key="10">
    <source>
        <dbReference type="EMBL" id="QGZ66713.1"/>
    </source>
</evidence>
<feature type="transmembrane region" description="Helical" evidence="8">
    <location>
        <begin position="187"/>
        <end position="206"/>
    </location>
</feature>
<feature type="transmembrane region" description="Helical" evidence="8">
    <location>
        <begin position="419"/>
        <end position="435"/>
    </location>
</feature>
<feature type="transmembrane region" description="Helical" evidence="8">
    <location>
        <begin position="325"/>
        <end position="347"/>
    </location>
</feature>
<feature type="transmembrane region" description="Helical" evidence="8">
    <location>
        <begin position="257"/>
        <end position="282"/>
    </location>
</feature>
<dbReference type="GO" id="GO:0005886">
    <property type="term" value="C:plasma membrane"/>
    <property type="evidence" value="ECO:0007669"/>
    <property type="project" value="UniProtKB-SubCell"/>
</dbReference>
<dbReference type="Pfam" id="PF07690">
    <property type="entry name" value="MFS_1"/>
    <property type="match status" value="1"/>
</dbReference>
<evidence type="ECO:0000256" key="1">
    <source>
        <dbReference type="ARBA" id="ARBA00004651"/>
    </source>
</evidence>